<protein>
    <submittedName>
        <fullName evidence="2">Heme-binding protein</fullName>
    </submittedName>
</protein>
<dbReference type="PANTHER" id="PTHR34309:SF1">
    <property type="entry name" value="PROTEIN GLCG"/>
    <property type="match status" value="1"/>
</dbReference>
<dbReference type="Pfam" id="PF03928">
    <property type="entry name" value="HbpS-like"/>
    <property type="match status" value="1"/>
</dbReference>
<evidence type="ECO:0000313" key="3">
    <source>
        <dbReference type="Proteomes" id="UP000559860"/>
    </source>
</evidence>
<dbReference type="SUPFAM" id="SSF143744">
    <property type="entry name" value="GlcG-like"/>
    <property type="match status" value="1"/>
</dbReference>
<keyword evidence="1" id="KW-0732">Signal</keyword>
<keyword evidence="3" id="KW-1185">Reference proteome</keyword>
<feature type="chain" id="PRO_5030768463" evidence="1">
    <location>
        <begin position="24"/>
        <end position="166"/>
    </location>
</feature>
<dbReference type="AlphaFoldDB" id="A0A7W4IUJ2"/>
<dbReference type="EMBL" id="JABEQD010000008">
    <property type="protein sequence ID" value="MBB2169188.1"/>
    <property type="molecule type" value="Genomic_DNA"/>
</dbReference>
<gene>
    <name evidence="2" type="ORF">HLH36_12625</name>
</gene>
<dbReference type="InterPro" id="IPR038084">
    <property type="entry name" value="PduO/GlcC-like_sf"/>
</dbReference>
<evidence type="ECO:0000256" key="1">
    <source>
        <dbReference type="SAM" id="SignalP"/>
    </source>
</evidence>
<reference evidence="2 3" key="1">
    <citation type="submission" date="2020-04" db="EMBL/GenBank/DDBJ databases">
        <title>Description of novel Gluconacetobacter.</title>
        <authorList>
            <person name="Sombolestani A."/>
        </authorList>
    </citation>
    <scope>NUCLEOTIDE SEQUENCE [LARGE SCALE GENOMIC DNA]</scope>
    <source>
        <strain evidence="2 3">LMG 27801</strain>
    </source>
</reference>
<dbReference type="PANTHER" id="PTHR34309">
    <property type="entry name" value="SLR1406 PROTEIN"/>
    <property type="match status" value="1"/>
</dbReference>
<feature type="signal peptide" evidence="1">
    <location>
        <begin position="1"/>
        <end position="23"/>
    </location>
</feature>
<dbReference type="Gene3D" id="3.30.450.150">
    <property type="entry name" value="Haem-degrading domain"/>
    <property type="match status" value="1"/>
</dbReference>
<dbReference type="RefSeq" id="WP_182986704.1">
    <property type="nucleotide sequence ID" value="NZ_JABEQD010000008.1"/>
</dbReference>
<dbReference type="InterPro" id="IPR052517">
    <property type="entry name" value="GlcG_carb_metab_protein"/>
</dbReference>
<dbReference type="InterPro" id="IPR005624">
    <property type="entry name" value="PduO/GlcC-like"/>
</dbReference>
<comment type="caution">
    <text evidence="2">The sequence shown here is derived from an EMBL/GenBank/DDBJ whole genome shotgun (WGS) entry which is preliminary data.</text>
</comment>
<accession>A0A7W4IUJ2</accession>
<name>A0A7W4IUJ2_9PROT</name>
<evidence type="ECO:0000313" key="2">
    <source>
        <dbReference type="EMBL" id="MBB2169188.1"/>
    </source>
</evidence>
<dbReference type="Proteomes" id="UP000559860">
    <property type="component" value="Unassembled WGS sequence"/>
</dbReference>
<proteinExistence type="predicted"/>
<sequence length="166" mass="17287">MMQKFLPALTIAVITTWVNVAPAAGAQLARSVSTLNRAGAQFALQAAIRSATQLNAPCAIAIVDRSGGLMAFDRFDNVRAGSPDLALGKARTSALLERPSEETEDNTNKGRTAFVTAGFMALRGGMPLKVGDTVVGAIGVAGVKKENDVRVATDAALAFSKEAMEH</sequence>
<organism evidence="2 3">
    <name type="scientific">Gluconacetobacter aggeris</name>
    <dbReference type="NCBI Taxonomy" id="1286186"/>
    <lineage>
        <taxon>Bacteria</taxon>
        <taxon>Pseudomonadati</taxon>
        <taxon>Pseudomonadota</taxon>
        <taxon>Alphaproteobacteria</taxon>
        <taxon>Acetobacterales</taxon>
        <taxon>Acetobacteraceae</taxon>
        <taxon>Gluconacetobacter</taxon>
    </lineage>
</organism>